<accession>A0A8J2Q6Z2</accession>
<dbReference type="EMBL" id="CAKAEH010001310">
    <property type="protein sequence ID" value="CAG9534433.1"/>
    <property type="molecule type" value="Genomic_DNA"/>
</dbReference>
<sequence>MDTSGLLDTSNTTDTIIDKTNKLKISSAVESKDESNKDGSSASKKPLTKGIVNLEHGTGAPSQQTSTK</sequence>
<proteinExistence type="predicted"/>
<keyword evidence="3" id="KW-1185">Reference proteome</keyword>
<evidence type="ECO:0000313" key="2">
    <source>
        <dbReference type="EMBL" id="CAG9534433.1"/>
    </source>
</evidence>
<name>A0A8J2Q6Z2_9BILA</name>
<dbReference type="Proteomes" id="UP000746747">
    <property type="component" value="Unassembled WGS sequence"/>
</dbReference>
<feature type="region of interest" description="Disordered" evidence="1">
    <location>
        <begin position="20"/>
        <end position="68"/>
    </location>
</feature>
<evidence type="ECO:0000256" key="1">
    <source>
        <dbReference type="SAM" id="MobiDB-lite"/>
    </source>
</evidence>
<evidence type="ECO:0000313" key="3">
    <source>
        <dbReference type="Proteomes" id="UP000746747"/>
    </source>
</evidence>
<dbReference type="AlphaFoldDB" id="A0A8J2Q6Z2"/>
<organism evidence="2 3">
    <name type="scientific">Cercopithifilaria johnstoni</name>
    <dbReference type="NCBI Taxonomy" id="2874296"/>
    <lineage>
        <taxon>Eukaryota</taxon>
        <taxon>Metazoa</taxon>
        <taxon>Ecdysozoa</taxon>
        <taxon>Nematoda</taxon>
        <taxon>Chromadorea</taxon>
        <taxon>Rhabditida</taxon>
        <taxon>Spirurina</taxon>
        <taxon>Spiruromorpha</taxon>
        <taxon>Filarioidea</taxon>
        <taxon>Onchocercidae</taxon>
        <taxon>Cercopithifilaria</taxon>
    </lineage>
</organism>
<protein>
    <submittedName>
        <fullName evidence="2">Uncharacterized protein</fullName>
    </submittedName>
</protein>
<feature type="non-terminal residue" evidence="2">
    <location>
        <position position="1"/>
    </location>
</feature>
<reference evidence="2" key="1">
    <citation type="submission" date="2021-09" db="EMBL/GenBank/DDBJ databases">
        <authorList>
            <consortium name="Pathogen Informatics"/>
        </authorList>
    </citation>
    <scope>NUCLEOTIDE SEQUENCE</scope>
</reference>
<comment type="caution">
    <text evidence="2">The sequence shown here is derived from an EMBL/GenBank/DDBJ whole genome shotgun (WGS) entry which is preliminary data.</text>
</comment>
<gene>
    <name evidence="2" type="ORF">CJOHNSTONI_LOCUS4573</name>
</gene>